<dbReference type="GO" id="GO:0016791">
    <property type="term" value="F:phosphatase activity"/>
    <property type="evidence" value="ECO:0007669"/>
    <property type="project" value="TreeGrafter"/>
</dbReference>
<proteinExistence type="predicted"/>
<evidence type="ECO:0000313" key="1">
    <source>
        <dbReference type="EMBL" id="OQX51395.1"/>
    </source>
</evidence>
<dbReference type="Pfam" id="PF08282">
    <property type="entry name" value="Hydrolase_3"/>
    <property type="match status" value="1"/>
</dbReference>
<dbReference type="GO" id="GO:0005829">
    <property type="term" value="C:cytosol"/>
    <property type="evidence" value="ECO:0007669"/>
    <property type="project" value="TreeGrafter"/>
</dbReference>
<accession>A0A1W9NZ38</accession>
<dbReference type="Proteomes" id="UP000192520">
    <property type="component" value="Unassembled WGS sequence"/>
</dbReference>
<organism evidence="1 2">
    <name type="scientific">candidate division CPR3 bacterium 4484_211</name>
    <dbReference type="NCBI Taxonomy" id="1968527"/>
    <lineage>
        <taxon>Bacteria</taxon>
        <taxon>Bacteria division CPR3</taxon>
    </lineage>
</organism>
<protein>
    <recommendedName>
        <fullName evidence="3">Sucrose phosphatase-like domain-containing protein</fullName>
    </recommendedName>
</protein>
<dbReference type="AlphaFoldDB" id="A0A1W9NZ38"/>
<dbReference type="EMBL" id="MZGJ01000004">
    <property type="protein sequence ID" value="OQX51395.1"/>
    <property type="molecule type" value="Genomic_DNA"/>
</dbReference>
<reference evidence="2" key="1">
    <citation type="submission" date="2017-03" db="EMBL/GenBank/DDBJ databases">
        <title>Novel pathways for hydrocarbon cycling and metabolic interdependencies in hydrothermal sediment communities.</title>
        <authorList>
            <person name="Dombrowski N."/>
            <person name="Seitz K."/>
            <person name="Teske A."/>
            <person name="Baker B."/>
        </authorList>
    </citation>
    <scope>NUCLEOTIDE SEQUENCE [LARGE SCALE GENOMIC DNA]</scope>
</reference>
<dbReference type="SUPFAM" id="SSF56784">
    <property type="entry name" value="HAD-like"/>
    <property type="match status" value="1"/>
</dbReference>
<dbReference type="PANTHER" id="PTHR10000:SF8">
    <property type="entry name" value="HAD SUPERFAMILY HYDROLASE-LIKE, TYPE 3"/>
    <property type="match status" value="1"/>
</dbReference>
<dbReference type="STRING" id="1968527.B5M47_00885"/>
<dbReference type="InterPro" id="IPR036412">
    <property type="entry name" value="HAD-like_sf"/>
</dbReference>
<dbReference type="GO" id="GO:0000287">
    <property type="term" value="F:magnesium ion binding"/>
    <property type="evidence" value="ECO:0007669"/>
    <property type="project" value="TreeGrafter"/>
</dbReference>
<evidence type="ECO:0008006" key="3">
    <source>
        <dbReference type="Google" id="ProtNLM"/>
    </source>
</evidence>
<dbReference type="Gene3D" id="3.40.50.1000">
    <property type="entry name" value="HAD superfamily/HAD-like"/>
    <property type="match status" value="2"/>
</dbReference>
<name>A0A1W9NZ38_UNCC3</name>
<evidence type="ECO:0000313" key="2">
    <source>
        <dbReference type="Proteomes" id="UP000192520"/>
    </source>
</evidence>
<dbReference type="PANTHER" id="PTHR10000">
    <property type="entry name" value="PHOSPHOSERINE PHOSPHATASE"/>
    <property type="match status" value="1"/>
</dbReference>
<gene>
    <name evidence="1" type="ORF">B5M47_00885</name>
</gene>
<dbReference type="InterPro" id="IPR023214">
    <property type="entry name" value="HAD_sf"/>
</dbReference>
<sequence>MNTFLTPLRERPHFMNQLFNVFADLVFPHISTYLKKMDFQNNTTKKLFFTDIDGTLVDQKMNFHKSEKAVTTIKRHSDLIVPVSSKPAGAIYTLLQRMKLNVPFICENGGGIVIPQKYQNKFKQVPHRHIEIPEGLLICLGVQRNKILRDLDNIENKISQKYGLPNYFIISPDMPQSSEEIISLQPYFPHWTVEQIREGCSPQKYFDVAFQFKKNVDIKGEIKNEVISELQARGHTVLKGGLFYHVLKGCDKGKAVKKFTQIFVKTHKTRIKTIGVGDGENDLEMLHAVDKGYNVQDQNGKNLLSKFPRIISVPQIGPRGFSWVVKQVYKSP</sequence>
<comment type="caution">
    <text evidence="1">The sequence shown here is derived from an EMBL/GenBank/DDBJ whole genome shotgun (WGS) entry which is preliminary data.</text>
</comment>